<dbReference type="AlphaFoldDB" id="A0A4P9CFA7"/>
<organism evidence="4 5">
    <name type="scientific">Eubacterium maltosivorans</name>
    <dbReference type="NCBI Taxonomy" id="2041044"/>
    <lineage>
        <taxon>Bacteria</taxon>
        <taxon>Bacillati</taxon>
        <taxon>Bacillota</taxon>
        <taxon>Clostridia</taxon>
        <taxon>Eubacteriales</taxon>
        <taxon>Eubacteriaceae</taxon>
        <taxon>Eubacterium</taxon>
    </lineage>
</organism>
<dbReference type="EMBL" id="CP029487">
    <property type="protein sequence ID" value="QCT73661.1"/>
    <property type="molecule type" value="Genomic_DNA"/>
</dbReference>
<feature type="DNA-binding region" description="H-T-H motif" evidence="2">
    <location>
        <begin position="31"/>
        <end position="50"/>
    </location>
</feature>
<sequence>MAKKRDKNEIYNKLLSETKNLFKQNGYDGTSMRDIAAAAGVNVSLTYYYFPDGKYTIAKMMCDDFSRKCAKTMHDYLDDQDPLLYSLVFYRYILRELLDSKNDLDFYIETWMDADYISPPLFLFTYNAFQDMNRTEDYQFSEKLGIKSNGIWTALNKAKISGTIEISYEEIRDETDTARMLMMGLSYQEAREYIDLAEKQLAQIPVMHYTIL</sequence>
<keyword evidence="1 2" id="KW-0238">DNA-binding</keyword>
<evidence type="ECO:0000256" key="2">
    <source>
        <dbReference type="PROSITE-ProRule" id="PRU00335"/>
    </source>
</evidence>
<feature type="domain" description="HTH tetR-type" evidence="3">
    <location>
        <begin position="8"/>
        <end position="68"/>
    </location>
</feature>
<keyword evidence="5" id="KW-1185">Reference proteome</keyword>
<dbReference type="KEGG" id="emt:CPZ25_013590"/>
<reference evidence="4 5" key="1">
    <citation type="submission" date="2018-05" db="EMBL/GenBank/DDBJ databases">
        <title>Genome comparison of Eubacterium sp.</title>
        <authorList>
            <person name="Feng Y."/>
            <person name="Sanchez-Andrea I."/>
            <person name="Stams A.J.M."/>
            <person name="De Vos W.M."/>
        </authorList>
    </citation>
    <scope>NUCLEOTIDE SEQUENCE [LARGE SCALE GENOMIC DNA]</scope>
    <source>
        <strain evidence="4 5">YI</strain>
    </source>
</reference>
<evidence type="ECO:0000313" key="5">
    <source>
        <dbReference type="Proteomes" id="UP000218387"/>
    </source>
</evidence>
<name>A0A4P9CFA7_EUBML</name>
<dbReference type="GO" id="GO:0003677">
    <property type="term" value="F:DNA binding"/>
    <property type="evidence" value="ECO:0007669"/>
    <property type="project" value="UniProtKB-UniRule"/>
</dbReference>
<dbReference type="Pfam" id="PF00440">
    <property type="entry name" value="TetR_N"/>
    <property type="match status" value="1"/>
</dbReference>
<protein>
    <submittedName>
        <fullName evidence="4">TetR/AcrR family transcriptional regulator</fullName>
    </submittedName>
</protein>
<dbReference type="PROSITE" id="PS50977">
    <property type="entry name" value="HTH_TETR_2"/>
    <property type="match status" value="1"/>
</dbReference>
<accession>A0A4P9CFA7</accession>
<dbReference type="Proteomes" id="UP000218387">
    <property type="component" value="Chromosome"/>
</dbReference>
<gene>
    <name evidence="4" type="ORF">CPZ25_013590</name>
</gene>
<evidence type="ECO:0000259" key="3">
    <source>
        <dbReference type="PROSITE" id="PS50977"/>
    </source>
</evidence>
<dbReference type="Gene3D" id="1.10.357.10">
    <property type="entry name" value="Tetracycline Repressor, domain 2"/>
    <property type="match status" value="1"/>
</dbReference>
<dbReference type="InterPro" id="IPR009057">
    <property type="entry name" value="Homeodomain-like_sf"/>
</dbReference>
<dbReference type="SUPFAM" id="SSF46689">
    <property type="entry name" value="Homeodomain-like"/>
    <property type="match status" value="1"/>
</dbReference>
<proteinExistence type="predicted"/>
<evidence type="ECO:0000313" key="4">
    <source>
        <dbReference type="EMBL" id="QCT73661.1"/>
    </source>
</evidence>
<dbReference type="RefSeq" id="WP_058693011.1">
    <property type="nucleotide sequence ID" value="NZ_CABJDW020000013.1"/>
</dbReference>
<evidence type="ECO:0000256" key="1">
    <source>
        <dbReference type="ARBA" id="ARBA00023125"/>
    </source>
</evidence>
<dbReference type="InterPro" id="IPR001647">
    <property type="entry name" value="HTH_TetR"/>
</dbReference>